<evidence type="ECO:0000256" key="2">
    <source>
        <dbReference type="SAM" id="SignalP"/>
    </source>
</evidence>
<reference evidence="4 5" key="1">
    <citation type="submission" date="2015-01" db="EMBL/GenBank/DDBJ databases">
        <title>Draft genome sequence of Leucobacter komagatae strain VKM ST2845.</title>
        <authorList>
            <person name="Karlyshev A.V."/>
            <person name="Kudryashova E.B."/>
        </authorList>
    </citation>
    <scope>NUCLEOTIDE SEQUENCE [LARGE SCALE GENOMIC DNA]</scope>
    <source>
        <strain evidence="4 5">VKM ST2845</strain>
    </source>
</reference>
<dbReference type="Pfam" id="PF00497">
    <property type="entry name" value="SBP_bac_3"/>
    <property type="match status" value="1"/>
</dbReference>
<accession>A0A0D0IQ01</accession>
<name>A0A0D0IQ01_9MICO</name>
<dbReference type="PANTHER" id="PTHR35936:SF38">
    <property type="entry name" value="GLUTAMINE-BINDING PERIPLASMIC PROTEIN"/>
    <property type="match status" value="1"/>
</dbReference>
<dbReference type="PANTHER" id="PTHR35936">
    <property type="entry name" value="MEMBRANE-BOUND LYTIC MUREIN TRANSGLYCOSYLASE F"/>
    <property type="match status" value="1"/>
</dbReference>
<dbReference type="SMART" id="SM00062">
    <property type="entry name" value="PBPb"/>
    <property type="match status" value="1"/>
</dbReference>
<evidence type="ECO:0000313" key="5">
    <source>
        <dbReference type="Proteomes" id="UP000032120"/>
    </source>
</evidence>
<keyword evidence="1 2" id="KW-0732">Signal</keyword>
<dbReference type="AlphaFoldDB" id="A0A0D0IQ01"/>
<dbReference type="SUPFAM" id="SSF53850">
    <property type="entry name" value="Periplasmic binding protein-like II"/>
    <property type="match status" value="1"/>
</dbReference>
<dbReference type="RefSeq" id="WP_042542410.1">
    <property type="nucleotide sequence ID" value="NZ_JXSQ01000001.1"/>
</dbReference>
<protein>
    <recommendedName>
        <fullName evidence="3">Solute-binding protein family 3/N-terminal domain-containing protein</fullName>
    </recommendedName>
</protein>
<feature type="domain" description="Solute-binding protein family 3/N-terminal" evidence="3">
    <location>
        <begin position="38"/>
        <end position="260"/>
    </location>
</feature>
<evidence type="ECO:0000313" key="4">
    <source>
        <dbReference type="EMBL" id="KIP53674.1"/>
    </source>
</evidence>
<feature type="signal peptide" evidence="2">
    <location>
        <begin position="1"/>
        <end position="29"/>
    </location>
</feature>
<sequence length="260" mass="27374">MKNIRAAAGIVASAALVLGLAGCTGGGTADSSSGSPETLKMGVINNFPPFEYMDGDELVGFDIEIVEAILAEEGLVGEWQVMGFDGLIPALQSNQIDLAVSDISVNEERKSVVDFSDAYYEDGQSLAVAADSDIKTLADLKGKTIVSTQGTNGNVQAQKVADEYGATVQTLTASDALFLAVTSGQADALVIDTSSIQYRMATDTNEQTVRMLEEGLESAPTAIAVPKGNEELVATLNQGLKKIRDNGKYDEIFSKYLSAE</sequence>
<comment type="caution">
    <text evidence="4">The sequence shown here is derived from an EMBL/GenBank/DDBJ whole genome shotgun (WGS) entry which is preliminary data.</text>
</comment>
<dbReference type="OrthoDB" id="8454826at2"/>
<dbReference type="PROSITE" id="PS51257">
    <property type="entry name" value="PROKAR_LIPOPROTEIN"/>
    <property type="match status" value="1"/>
</dbReference>
<dbReference type="EMBL" id="JXSQ01000001">
    <property type="protein sequence ID" value="KIP53674.1"/>
    <property type="molecule type" value="Genomic_DNA"/>
</dbReference>
<feature type="chain" id="PRO_5002212882" description="Solute-binding protein family 3/N-terminal domain-containing protein" evidence="2">
    <location>
        <begin position="30"/>
        <end position="260"/>
    </location>
</feature>
<proteinExistence type="predicted"/>
<dbReference type="InterPro" id="IPR001638">
    <property type="entry name" value="Solute-binding_3/MltF_N"/>
</dbReference>
<dbReference type="Gene3D" id="3.40.190.10">
    <property type="entry name" value="Periplasmic binding protein-like II"/>
    <property type="match status" value="2"/>
</dbReference>
<keyword evidence="5" id="KW-1185">Reference proteome</keyword>
<evidence type="ECO:0000259" key="3">
    <source>
        <dbReference type="SMART" id="SM00062"/>
    </source>
</evidence>
<evidence type="ECO:0000256" key="1">
    <source>
        <dbReference type="ARBA" id="ARBA00022729"/>
    </source>
</evidence>
<dbReference type="Proteomes" id="UP000032120">
    <property type="component" value="Unassembled WGS sequence"/>
</dbReference>
<gene>
    <name evidence="4" type="ORF">SD72_00095</name>
</gene>
<organism evidence="4 5">
    <name type="scientific">Leucobacter komagatae</name>
    <dbReference type="NCBI Taxonomy" id="55969"/>
    <lineage>
        <taxon>Bacteria</taxon>
        <taxon>Bacillati</taxon>
        <taxon>Actinomycetota</taxon>
        <taxon>Actinomycetes</taxon>
        <taxon>Micrococcales</taxon>
        <taxon>Microbacteriaceae</taxon>
        <taxon>Leucobacter</taxon>
    </lineage>
</organism>